<name>A0AAV5IPH4_9ROSI</name>
<dbReference type="AlphaFoldDB" id="A0AAV5IPH4"/>
<gene>
    <name evidence="1" type="ORF">SLEP1_g13306</name>
</gene>
<dbReference type="Proteomes" id="UP001054252">
    <property type="component" value="Unassembled WGS sequence"/>
</dbReference>
<protein>
    <recommendedName>
        <fullName evidence="3">COX assembly mitochondrial protein</fullName>
    </recommendedName>
</protein>
<reference evidence="1 2" key="1">
    <citation type="journal article" date="2021" name="Commun. Biol.">
        <title>The genome of Shorea leprosula (Dipterocarpaceae) highlights the ecological relevance of drought in aseasonal tropical rainforests.</title>
        <authorList>
            <person name="Ng K.K.S."/>
            <person name="Kobayashi M.J."/>
            <person name="Fawcett J.A."/>
            <person name="Hatakeyama M."/>
            <person name="Paape T."/>
            <person name="Ng C.H."/>
            <person name="Ang C.C."/>
            <person name="Tnah L.H."/>
            <person name="Lee C.T."/>
            <person name="Nishiyama T."/>
            <person name="Sese J."/>
            <person name="O'Brien M.J."/>
            <person name="Copetti D."/>
            <person name="Mohd Noor M.I."/>
            <person name="Ong R.C."/>
            <person name="Putra M."/>
            <person name="Sireger I.Z."/>
            <person name="Indrioko S."/>
            <person name="Kosugi Y."/>
            <person name="Izuno A."/>
            <person name="Isagi Y."/>
            <person name="Lee S.L."/>
            <person name="Shimizu K.K."/>
        </authorList>
    </citation>
    <scope>NUCLEOTIDE SEQUENCE [LARGE SCALE GENOMIC DNA]</scope>
    <source>
        <strain evidence="1">214</strain>
    </source>
</reference>
<dbReference type="EMBL" id="BPVZ01000016">
    <property type="protein sequence ID" value="GKV00642.1"/>
    <property type="molecule type" value="Genomic_DNA"/>
</dbReference>
<evidence type="ECO:0008006" key="3">
    <source>
        <dbReference type="Google" id="ProtNLM"/>
    </source>
</evidence>
<keyword evidence="2" id="KW-1185">Reference proteome</keyword>
<proteinExistence type="predicted"/>
<sequence length="183" mass="21460">MFTAMRSSKIGVAIGEEGLLKLVHPGRFVEIHKRPIVAAEVMRKNPRYCIARPYVFDNPWIVGLPLPQAYSSERECYHQQSNRERFYRQYQDESLVEVITRHEHTYQEFRKKSLRDSTVAISSPHKDCNSIKAVSTRVEEHNVLVNKCRNEATRLKSCLRKHDCARRLLYLRVSFSLPVQDEE</sequence>
<accession>A0AAV5IPH4</accession>
<comment type="caution">
    <text evidence="1">The sequence shown here is derived from an EMBL/GenBank/DDBJ whole genome shotgun (WGS) entry which is preliminary data.</text>
</comment>
<organism evidence="1 2">
    <name type="scientific">Rubroshorea leprosula</name>
    <dbReference type="NCBI Taxonomy" id="152421"/>
    <lineage>
        <taxon>Eukaryota</taxon>
        <taxon>Viridiplantae</taxon>
        <taxon>Streptophyta</taxon>
        <taxon>Embryophyta</taxon>
        <taxon>Tracheophyta</taxon>
        <taxon>Spermatophyta</taxon>
        <taxon>Magnoliopsida</taxon>
        <taxon>eudicotyledons</taxon>
        <taxon>Gunneridae</taxon>
        <taxon>Pentapetalae</taxon>
        <taxon>rosids</taxon>
        <taxon>malvids</taxon>
        <taxon>Malvales</taxon>
        <taxon>Dipterocarpaceae</taxon>
        <taxon>Rubroshorea</taxon>
    </lineage>
</organism>
<evidence type="ECO:0000313" key="1">
    <source>
        <dbReference type="EMBL" id="GKV00642.1"/>
    </source>
</evidence>
<evidence type="ECO:0000313" key="2">
    <source>
        <dbReference type="Proteomes" id="UP001054252"/>
    </source>
</evidence>